<keyword evidence="1" id="KW-0472">Membrane</keyword>
<sequence length="102" mass="11099">MTALVALLVVGGAAFFFVVLPIVGQALKHARPMAEADMFDQTDMHKNVIGFGAAISWLFVWLERFGTQLLNLASRVWGFVGFVMGVLVSLFAPEIRAFLGIA</sequence>
<dbReference type="RefSeq" id="WP_109765976.1">
    <property type="nucleotide sequence ID" value="NZ_QFWV02000007.1"/>
</dbReference>
<protein>
    <submittedName>
        <fullName evidence="2">Uncharacterized protein</fullName>
    </submittedName>
</protein>
<feature type="transmembrane region" description="Helical" evidence="1">
    <location>
        <begin position="72"/>
        <end position="92"/>
    </location>
</feature>
<dbReference type="Proteomes" id="UP000246132">
    <property type="component" value="Unassembled WGS sequence"/>
</dbReference>
<accession>A0A3A8A7R0</accession>
<dbReference type="EMBL" id="QFWV02000007">
    <property type="protein sequence ID" value="RKF06332.1"/>
    <property type="molecule type" value="Genomic_DNA"/>
</dbReference>
<evidence type="ECO:0000313" key="3">
    <source>
        <dbReference type="Proteomes" id="UP000246132"/>
    </source>
</evidence>
<keyword evidence="1" id="KW-0812">Transmembrane</keyword>
<evidence type="ECO:0000313" key="2">
    <source>
        <dbReference type="EMBL" id="RKF06332.1"/>
    </source>
</evidence>
<organism evidence="2 3">
    <name type="scientific">Oceaniradius stylonematis</name>
    <dbReference type="NCBI Taxonomy" id="2184161"/>
    <lineage>
        <taxon>Bacteria</taxon>
        <taxon>Pseudomonadati</taxon>
        <taxon>Pseudomonadota</taxon>
        <taxon>Alphaproteobacteria</taxon>
        <taxon>Hyphomicrobiales</taxon>
        <taxon>Ahrensiaceae</taxon>
        <taxon>Oceaniradius</taxon>
    </lineage>
</organism>
<keyword evidence="3" id="KW-1185">Reference proteome</keyword>
<evidence type="ECO:0000256" key="1">
    <source>
        <dbReference type="SAM" id="Phobius"/>
    </source>
</evidence>
<gene>
    <name evidence="2" type="ORF">DEM25_011960</name>
</gene>
<feature type="transmembrane region" description="Helical" evidence="1">
    <location>
        <begin position="6"/>
        <end position="27"/>
    </location>
</feature>
<name>A0A3A8A7R0_9HYPH</name>
<feature type="transmembrane region" description="Helical" evidence="1">
    <location>
        <begin position="48"/>
        <end position="66"/>
    </location>
</feature>
<keyword evidence="1" id="KW-1133">Transmembrane helix</keyword>
<comment type="caution">
    <text evidence="2">The sequence shown here is derived from an EMBL/GenBank/DDBJ whole genome shotgun (WGS) entry which is preliminary data.</text>
</comment>
<proteinExistence type="predicted"/>
<reference evidence="2 3" key="1">
    <citation type="journal article" date="2018" name="Int. J. Syst. Bacteriol.">
        <title>Oceaniradius stylonemae gen. nov., sp. nov., isolated from a red alga, Stylonema cornu-cervi.</title>
        <authorList>
            <person name="Jeong S."/>
        </authorList>
    </citation>
    <scope>NUCLEOTIDE SEQUENCE [LARGE SCALE GENOMIC DNA]</scope>
    <source>
        <strain evidence="2 3">StC1</strain>
    </source>
</reference>
<dbReference type="AlphaFoldDB" id="A0A3A8A7R0"/>